<feature type="binding site" evidence="7">
    <location>
        <position position="109"/>
    </location>
    <ligand>
        <name>S-adenosyl-L-methionine</name>
        <dbReference type="ChEBI" id="CHEBI:59789"/>
    </ligand>
</feature>
<feature type="binding site" evidence="7">
    <location>
        <position position="88"/>
    </location>
    <ligand>
        <name>S-adenosyl-L-methionine</name>
        <dbReference type="ChEBI" id="CHEBI:59789"/>
    </ligand>
</feature>
<dbReference type="SUPFAM" id="SSF81799">
    <property type="entry name" value="Putative methyltransferase TM0872, insert domain"/>
    <property type="match status" value="1"/>
</dbReference>
<keyword evidence="5 7" id="KW-0808">Transferase</keyword>
<evidence type="ECO:0000256" key="6">
    <source>
        <dbReference type="ARBA" id="ARBA00022691"/>
    </source>
</evidence>
<reference evidence="9 10" key="1">
    <citation type="journal article" date="2019" name="Environ. Microbiol.">
        <title>Species interactions and distinct microbial communities in high Arctic permafrost affected cryosols are associated with the CH4 and CO2 gas fluxes.</title>
        <authorList>
            <person name="Altshuler I."/>
            <person name="Hamel J."/>
            <person name="Turney S."/>
            <person name="Magnuson E."/>
            <person name="Levesque R."/>
            <person name="Greer C."/>
            <person name="Whyte L.G."/>
        </authorList>
    </citation>
    <scope>NUCLEOTIDE SEQUENCE [LARGE SCALE GENOMIC DNA]</scope>
    <source>
        <strain evidence="9 10">S9.3A</strain>
    </source>
</reference>
<comment type="function">
    <text evidence="7">Specifically methylates the N4 position of cytidine in position 1402 (C1402) of 16S rRNA.</text>
</comment>
<dbReference type="InterPro" id="IPR002903">
    <property type="entry name" value="RsmH"/>
</dbReference>
<feature type="region of interest" description="Disordered" evidence="8">
    <location>
        <begin position="292"/>
        <end position="330"/>
    </location>
</feature>
<keyword evidence="3 7" id="KW-0698">rRNA processing</keyword>
<comment type="caution">
    <text evidence="9">The sequence shown here is derived from an EMBL/GenBank/DDBJ whole genome shotgun (WGS) entry which is preliminary data.</text>
</comment>
<accession>A0A502CIG2</accession>
<dbReference type="InterPro" id="IPR029063">
    <property type="entry name" value="SAM-dependent_MTases_sf"/>
</dbReference>
<keyword evidence="10" id="KW-1185">Reference proteome</keyword>
<evidence type="ECO:0000313" key="9">
    <source>
        <dbReference type="EMBL" id="TPG12603.1"/>
    </source>
</evidence>
<dbReference type="Gene3D" id="1.10.150.170">
    <property type="entry name" value="Putative methyltransferase TM0872, insert domain"/>
    <property type="match status" value="1"/>
</dbReference>
<feature type="binding site" evidence="7">
    <location>
        <position position="116"/>
    </location>
    <ligand>
        <name>S-adenosyl-L-methionine</name>
        <dbReference type="ChEBI" id="CHEBI:59789"/>
    </ligand>
</feature>
<dbReference type="OrthoDB" id="9806637at2"/>
<dbReference type="SUPFAM" id="SSF53335">
    <property type="entry name" value="S-adenosyl-L-methionine-dependent methyltransferases"/>
    <property type="match status" value="1"/>
</dbReference>
<dbReference type="Proteomes" id="UP000317722">
    <property type="component" value="Unassembled WGS sequence"/>
</dbReference>
<dbReference type="PANTHER" id="PTHR11265:SF0">
    <property type="entry name" value="12S RRNA N4-METHYLCYTIDINE METHYLTRANSFERASE"/>
    <property type="match status" value="1"/>
</dbReference>
<dbReference type="FunFam" id="1.10.150.170:FF:000001">
    <property type="entry name" value="Ribosomal RNA small subunit methyltransferase H"/>
    <property type="match status" value="1"/>
</dbReference>
<evidence type="ECO:0000256" key="8">
    <source>
        <dbReference type="SAM" id="MobiDB-lite"/>
    </source>
</evidence>
<feature type="compositionally biased region" description="Polar residues" evidence="8">
    <location>
        <begin position="320"/>
        <end position="330"/>
    </location>
</feature>
<dbReference type="RefSeq" id="WP_140744003.1">
    <property type="nucleotide sequence ID" value="NZ_RCZM01000009.1"/>
</dbReference>
<feature type="binding site" evidence="7">
    <location>
        <begin position="42"/>
        <end position="44"/>
    </location>
    <ligand>
        <name>S-adenosyl-L-methionine</name>
        <dbReference type="ChEBI" id="CHEBI:59789"/>
    </ligand>
</feature>
<evidence type="ECO:0000256" key="5">
    <source>
        <dbReference type="ARBA" id="ARBA00022679"/>
    </source>
</evidence>
<evidence type="ECO:0000256" key="4">
    <source>
        <dbReference type="ARBA" id="ARBA00022603"/>
    </source>
</evidence>
<evidence type="ECO:0000256" key="1">
    <source>
        <dbReference type="ARBA" id="ARBA00010396"/>
    </source>
</evidence>
<dbReference type="Gene3D" id="3.40.50.150">
    <property type="entry name" value="Vaccinia Virus protein VP39"/>
    <property type="match status" value="1"/>
</dbReference>
<comment type="catalytic activity">
    <reaction evidence="7">
        <text>cytidine(1402) in 16S rRNA + S-adenosyl-L-methionine = N(4)-methylcytidine(1402) in 16S rRNA + S-adenosyl-L-homocysteine + H(+)</text>
        <dbReference type="Rhea" id="RHEA:42928"/>
        <dbReference type="Rhea" id="RHEA-COMP:10286"/>
        <dbReference type="Rhea" id="RHEA-COMP:10287"/>
        <dbReference type="ChEBI" id="CHEBI:15378"/>
        <dbReference type="ChEBI" id="CHEBI:57856"/>
        <dbReference type="ChEBI" id="CHEBI:59789"/>
        <dbReference type="ChEBI" id="CHEBI:74506"/>
        <dbReference type="ChEBI" id="CHEBI:82748"/>
        <dbReference type="EC" id="2.1.1.199"/>
    </reaction>
</comment>
<dbReference type="AlphaFoldDB" id="A0A502CIG2"/>
<dbReference type="GO" id="GO:0070475">
    <property type="term" value="P:rRNA base methylation"/>
    <property type="evidence" value="ECO:0007669"/>
    <property type="project" value="UniProtKB-UniRule"/>
</dbReference>
<organism evidence="9 10">
    <name type="scientific">Pedococcus bigeumensis</name>
    <dbReference type="NCBI Taxonomy" id="433644"/>
    <lineage>
        <taxon>Bacteria</taxon>
        <taxon>Bacillati</taxon>
        <taxon>Actinomycetota</taxon>
        <taxon>Actinomycetes</taxon>
        <taxon>Micrococcales</taxon>
        <taxon>Intrasporangiaceae</taxon>
        <taxon>Pedococcus</taxon>
    </lineage>
</organism>
<dbReference type="PANTHER" id="PTHR11265">
    <property type="entry name" value="S-ADENOSYL-METHYLTRANSFERASE MRAW"/>
    <property type="match status" value="1"/>
</dbReference>
<protein>
    <recommendedName>
        <fullName evidence="7">Ribosomal RNA small subunit methyltransferase H</fullName>
        <ecNumber evidence="7">2.1.1.199</ecNumber>
    </recommendedName>
    <alternativeName>
        <fullName evidence="7">16S rRNA m(4)C1402 methyltransferase</fullName>
    </alternativeName>
    <alternativeName>
        <fullName evidence="7">rRNA (cytosine-N(4)-)-methyltransferase RsmH</fullName>
    </alternativeName>
</protein>
<evidence type="ECO:0000256" key="3">
    <source>
        <dbReference type="ARBA" id="ARBA00022552"/>
    </source>
</evidence>
<sequence length="330" mass="35338">MNARGMAADRHIPVLRDRIVDLLAPALSAPGAVYLDGTLGMGGHAEAVLERCPAAHVVGIDRDQEALALAAERLAPYAAQVTFVHAVYDEVPQALAEAGVDHVDAALYDLGVSSLQLDEADRGFSYSQDAPLDMRMDQSAGLTAAEVLNTYEAADLEAILREFGEERFAKKIAGAIVRERDDEPFTTSGRLVELLKKVVPATSQKSGGHPGKRTFQALRIEVNAELSVWAAALPRVVDALPVGGRVAVLSYHSLEDRITKQVLSTGAKGSSPQGLPVELPEHAAYLRLLTRGAEEASPEEQATNPRSASVRLRAAERTRLTVSTTKGTHR</sequence>
<gene>
    <name evidence="7 9" type="primary">rsmH</name>
    <name evidence="9" type="ORF">EAH86_19905</name>
</gene>
<comment type="subcellular location">
    <subcellularLocation>
        <location evidence="7">Cytoplasm</location>
    </subcellularLocation>
</comment>
<feature type="binding site" evidence="7">
    <location>
        <position position="61"/>
    </location>
    <ligand>
        <name>S-adenosyl-L-methionine</name>
        <dbReference type="ChEBI" id="CHEBI:59789"/>
    </ligand>
</feature>
<evidence type="ECO:0000313" key="10">
    <source>
        <dbReference type="Proteomes" id="UP000317722"/>
    </source>
</evidence>
<dbReference type="EC" id="2.1.1.199" evidence="7"/>
<name>A0A502CIG2_9MICO</name>
<dbReference type="NCBIfam" id="TIGR00006">
    <property type="entry name" value="16S rRNA (cytosine(1402)-N(4))-methyltransferase RsmH"/>
    <property type="match status" value="1"/>
</dbReference>
<dbReference type="GO" id="GO:0005737">
    <property type="term" value="C:cytoplasm"/>
    <property type="evidence" value="ECO:0007669"/>
    <property type="project" value="UniProtKB-SubCell"/>
</dbReference>
<keyword evidence="6 7" id="KW-0949">S-adenosyl-L-methionine</keyword>
<dbReference type="GO" id="GO:0071424">
    <property type="term" value="F:rRNA (cytosine-N4-)-methyltransferase activity"/>
    <property type="evidence" value="ECO:0007669"/>
    <property type="project" value="UniProtKB-UniRule"/>
</dbReference>
<proteinExistence type="inferred from homology"/>
<evidence type="ECO:0000256" key="7">
    <source>
        <dbReference type="HAMAP-Rule" id="MF_01007"/>
    </source>
</evidence>
<dbReference type="HAMAP" id="MF_01007">
    <property type="entry name" value="16SrRNA_methyltr_H"/>
    <property type="match status" value="1"/>
</dbReference>
<dbReference type="EMBL" id="RCZM01000009">
    <property type="protein sequence ID" value="TPG12603.1"/>
    <property type="molecule type" value="Genomic_DNA"/>
</dbReference>
<keyword evidence="2 7" id="KW-0963">Cytoplasm</keyword>
<dbReference type="Pfam" id="PF01795">
    <property type="entry name" value="Methyltransf_5"/>
    <property type="match status" value="1"/>
</dbReference>
<dbReference type="InterPro" id="IPR023397">
    <property type="entry name" value="SAM-dep_MeTrfase_MraW_recog"/>
</dbReference>
<evidence type="ECO:0000256" key="2">
    <source>
        <dbReference type="ARBA" id="ARBA00022490"/>
    </source>
</evidence>
<keyword evidence="4 7" id="KW-0489">Methyltransferase</keyword>
<comment type="similarity">
    <text evidence="1 7">Belongs to the methyltransferase superfamily. RsmH family.</text>
</comment>
<dbReference type="PIRSF" id="PIRSF004486">
    <property type="entry name" value="MraW"/>
    <property type="match status" value="1"/>
</dbReference>